<evidence type="ECO:0000313" key="3">
    <source>
        <dbReference type="EMBL" id="TDH34331.1"/>
    </source>
</evidence>
<dbReference type="Gene3D" id="3.30.530.20">
    <property type="match status" value="1"/>
</dbReference>
<proteinExistence type="inferred from homology"/>
<gene>
    <name evidence="3" type="ORF">E2A64_16825</name>
</gene>
<keyword evidence="4" id="KW-1185">Reference proteome</keyword>
<reference evidence="3 4" key="1">
    <citation type="journal article" date="2013" name="Int. J. Syst. Evol. Microbiol.">
        <title>Hoeflea suaedae sp. nov., an endophytic bacterium isolated from the root of the halophyte Suaeda maritima.</title>
        <authorList>
            <person name="Chung E.J."/>
            <person name="Park J.A."/>
            <person name="Pramanik P."/>
            <person name="Bibi F."/>
            <person name="Jeon C.O."/>
            <person name="Chung Y.R."/>
        </authorList>
    </citation>
    <scope>NUCLEOTIDE SEQUENCE [LARGE SCALE GENOMIC DNA]</scope>
    <source>
        <strain evidence="3 4">YC6898</strain>
    </source>
</reference>
<feature type="domain" description="Activator of Hsp90 ATPase homologue 1/2-like C-terminal" evidence="2">
    <location>
        <begin position="18"/>
        <end position="143"/>
    </location>
</feature>
<accession>A0A4R5PII3</accession>
<evidence type="ECO:0000256" key="1">
    <source>
        <dbReference type="ARBA" id="ARBA00006817"/>
    </source>
</evidence>
<dbReference type="AlphaFoldDB" id="A0A4R5PII3"/>
<dbReference type="InterPro" id="IPR023393">
    <property type="entry name" value="START-like_dom_sf"/>
</dbReference>
<sequence length="152" mass="17802">MTEAENWIEIRNERTFSVNRQTLYSAYADPAKLAEWWGPHGFTNRISVFDLKPGGMWLITMTASNGTDFENHWTFEEIDDGRRIVARHHEPVHVFTLDMTFSDHPDGSRIEWLMIFDRTEENEEMEKFLHAANEQNLDRLAMIVHPAAKRPA</sequence>
<dbReference type="EMBL" id="SMSI01000004">
    <property type="protein sequence ID" value="TDH34331.1"/>
    <property type="molecule type" value="Genomic_DNA"/>
</dbReference>
<name>A0A4R5PII3_9HYPH</name>
<dbReference type="InterPro" id="IPR013538">
    <property type="entry name" value="ASHA1/2-like_C"/>
</dbReference>
<comment type="similarity">
    <text evidence="1">Belongs to the AHA1 family.</text>
</comment>
<dbReference type="SUPFAM" id="SSF55961">
    <property type="entry name" value="Bet v1-like"/>
    <property type="match status" value="1"/>
</dbReference>
<dbReference type="Proteomes" id="UP000295131">
    <property type="component" value="Unassembled WGS sequence"/>
</dbReference>
<dbReference type="Pfam" id="PF08327">
    <property type="entry name" value="AHSA1"/>
    <property type="match status" value="1"/>
</dbReference>
<dbReference type="RefSeq" id="WP_133285677.1">
    <property type="nucleotide sequence ID" value="NZ_SMSI01000004.1"/>
</dbReference>
<dbReference type="OrthoDB" id="9805228at2"/>
<evidence type="ECO:0000259" key="2">
    <source>
        <dbReference type="Pfam" id="PF08327"/>
    </source>
</evidence>
<comment type="caution">
    <text evidence="3">The sequence shown here is derived from an EMBL/GenBank/DDBJ whole genome shotgun (WGS) entry which is preliminary data.</text>
</comment>
<protein>
    <submittedName>
        <fullName evidence="3">ATPase</fullName>
    </submittedName>
</protein>
<organism evidence="3 4">
    <name type="scientific">Pseudohoeflea suaedae</name>
    <dbReference type="NCBI Taxonomy" id="877384"/>
    <lineage>
        <taxon>Bacteria</taxon>
        <taxon>Pseudomonadati</taxon>
        <taxon>Pseudomonadota</taxon>
        <taxon>Alphaproteobacteria</taxon>
        <taxon>Hyphomicrobiales</taxon>
        <taxon>Rhizobiaceae</taxon>
        <taxon>Pseudohoeflea</taxon>
    </lineage>
</organism>
<evidence type="ECO:0000313" key="4">
    <source>
        <dbReference type="Proteomes" id="UP000295131"/>
    </source>
</evidence>